<dbReference type="Gene3D" id="3.90.550.10">
    <property type="entry name" value="Spore Coat Polysaccharide Biosynthesis Protein SpsA, Chain A"/>
    <property type="match status" value="1"/>
</dbReference>
<dbReference type="SUPFAM" id="SSF53448">
    <property type="entry name" value="Nucleotide-diphospho-sugar transferases"/>
    <property type="match status" value="1"/>
</dbReference>
<dbReference type="InterPro" id="IPR036412">
    <property type="entry name" value="HAD-like_sf"/>
</dbReference>
<reference evidence="1 2" key="1">
    <citation type="submission" date="2014-09" db="EMBL/GenBank/DDBJ databases">
        <title>Complete genome sequence of Endomicrobium proavitum.</title>
        <authorList>
            <person name="Zheng H."/>
        </authorList>
    </citation>
    <scope>NUCLEOTIDE SEQUENCE [LARGE SCALE GENOMIC DNA]</scope>
    <source>
        <strain evidence="1 2">Rsa215</strain>
    </source>
</reference>
<dbReference type="Pfam" id="PF08282">
    <property type="entry name" value="Hydrolase_3"/>
    <property type="match status" value="1"/>
</dbReference>
<dbReference type="InterPro" id="IPR029044">
    <property type="entry name" value="Nucleotide-diphossugar_trans"/>
</dbReference>
<dbReference type="InterPro" id="IPR023214">
    <property type="entry name" value="HAD_sf"/>
</dbReference>
<dbReference type="AlphaFoldDB" id="A0A0G3WMC0"/>
<dbReference type="KEGG" id="epo:Epro_1250"/>
<evidence type="ECO:0000313" key="1">
    <source>
        <dbReference type="EMBL" id="AKL98629.1"/>
    </source>
</evidence>
<keyword evidence="2" id="KW-1185">Reference proteome</keyword>
<dbReference type="STRING" id="1408281.Epro_1250"/>
<accession>A0A0G3WMC0</accession>
<dbReference type="SUPFAM" id="SSF56784">
    <property type="entry name" value="HAD-like"/>
    <property type="match status" value="1"/>
</dbReference>
<evidence type="ECO:0000313" key="2">
    <source>
        <dbReference type="Proteomes" id="UP000035337"/>
    </source>
</evidence>
<dbReference type="OrthoDB" id="9788272at2"/>
<protein>
    <submittedName>
        <fullName evidence="1">Uncharacterized protein</fullName>
    </submittedName>
</protein>
<name>A0A0G3WMC0_9BACT</name>
<gene>
    <name evidence="1" type="ORF">Epro_1250</name>
</gene>
<proteinExistence type="predicted"/>
<dbReference type="Proteomes" id="UP000035337">
    <property type="component" value="Chromosome"/>
</dbReference>
<dbReference type="RefSeq" id="WP_052571341.1">
    <property type="nucleotide sequence ID" value="NZ_CP009498.1"/>
</dbReference>
<sequence length="354" mass="40140">MNTLIIPCAGKSNRFPNMKPKYLLTHPDGELMIQKAMKGINIDVFDRVIITIVKPHDDKYEAKTILKQVFAKNKKVEICVLEDFTKSASETVYLTLKNMKVSRGGIVVKDSDNYVKTIIRKKINNFITGYDLHKHPNISNIPGKSFLIVNEQNIIDDIIEKKVVSSIISLGVYAFESPDIFISGYEKLSVEKLGGGEMFVSHVISYLISTKKVVFEYNEACGYEDWGTLAEWKDVQKRFRTYFIDIDGVLMKNSGQYGKINWSNNKITIEENINVIKQLQDLGGQIVIVTSRTEKYKTAIQKILNKNGIKPYAIITGLNHSARVVINDFAPTNPYPSAVAINIPRNNSLKEYFQ</sequence>
<organism evidence="1 2">
    <name type="scientific">Endomicrobium proavitum</name>
    <dbReference type="NCBI Taxonomy" id="1408281"/>
    <lineage>
        <taxon>Bacteria</taxon>
        <taxon>Pseudomonadati</taxon>
        <taxon>Elusimicrobiota</taxon>
        <taxon>Endomicrobiia</taxon>
        <taxon>Endomicrobiales</taxon>
        <taxon>Endomicrobiaceae</taxon>
        <taxon>Endomicrobium</taxon>
    </lineage>
</organism>
<dbReference type="Gene3D" id="3.40.50.1000">
    <property type="entry name" value="HAD superfamily/HAD-like"/>
    <property type="match status" value="1"/>
</dbReference>
<dbReference type="EMBL" id="CP009498">
    <property type="protein sequence ID" value="AKL98629.1"/>
    <property type="molecule type" value="Genomic_DNA"/>
</dbReference>